<gene>
    <name evidence="1" type="ORF">Sradi_0749900</name>
</gene>
<sequence>MSLVCGSFRLDESSTLRRIGRSSSSLVASELVTSGIARITAYEKLSQSMRVTAEESPCTNERKHHCRRNKAWTSLVKLFSYKKVAMNRNVKHKSITVATVAEPPRMVVAGDTKKSRSCWLPDPHRRWPVQGW</sequence>
<reference evidence="1" key="1">
    <citation type="submission" date="2020-06" db="EMBL/GenBank/DDBJ databases">
        <authorList>
            <person name="Li T."/>
            <person name="Hu X."/>
            <person name="Zhang T."/>
            <person name="Song X."/>
            <person name="Zhang H."/>
            <person name="Dai N."/>
            <person name="Sheng W."/>
            <person name="Hou X."/>
            <person name="Wei L."/>
        </authorList>
    </citation>
    <scope>NUCLEOTIDE SEQUENCE</scope>
    <source>
        <strain evidence="1">G02</strain>
        <tissue evidence="1">Leaf</tissue>
    </source>
</reference>
<name>A0AAW2VNW5_SESRA</name>
<comment type="caution">
    <text evidence="1">The sequence shown here is derived from an EMBL/GenBank/DDBJ whole genome shotgun (WGS) entry which is preliminary data.</text>
</comment>
<dbReference type="EMBL" id="JACGWJ010000003">
    <property type="protein sequence ID" value="KAL0431239.1"/>
    <property type="molecule type" value="Genomic_DNA"/>
</dbReference>
<evidence type="ECO:0000313" key="1">
    <source>
        <dbReference type="EMBL" id="KAL0431239.1"/>
    </source>
</evidence>
<protein>
    <submittedName>
        <fullName evidence="1">Uncharacterized protein</fullName>
    </submittedName>
</protein>
<organism evidence="1">
    <name type="scientific">Sesamum radiatum</name>
    <name type="common">Black benniseed</name>
    <dbReference type="NCBI Taxonomy" id="300843"/>
    <lineage>
        <taxon>Eukaryota</taxon>
        <taxon>Viridiplantae</taxon>
        <taxon>Streptophyta</taxon>
        <taxon>Embryophyta</taxon>
        <taxon>Tracheophyta</taxon>
        <taxon>Spermatophyta</taxon>
        <taxon>Magnoliopsida</taxon>
        <taxon>eudicotyledons</taxon>
        <taxon>Gunneridae</taxon>
        <taxon>Pentapetalae</taxon>
        <taxon>asterids</taxon>
        <taxon>lamiids</taxon>
        <taxon>Lamiales</taxon>
        <taxon>Pedaliaceae</taxon>
        <taxon>Sesamum</taxon>
    </lineage>
</organism>
<reference evidence="1" key="2">
    <citation type="journal article" date="2024" name="Plant">
        <title>Genomic evolution and insights into agronomic trait innovations of Sesamum species.</title>
        <authorList>
            <person name="Miao H."/>
            <person name="Wang L."/>
            <person name="Qu L."/>
            <person name="Liu H."/>
            <person name="Sun Y."/>
            <person name="Le M."/>
            <person name="Wang Q."/>
            <person name="Wei S."/>
            <person name="Zheng Y."/>
            <person name="Lin W."/>
            <person name="Duan Y."/>
            <person name="Cao H."/>
            <person name="Xiong S."/>
            <person name="Wang X."/>
            <person name="Wei L."/>
            <person name="Li C."/>
            <person name="Ma Q."/>
            <person name="Ju M."/>
            <person name="Zhao R."/>
            <person name="Li G."/>
            <person name="Mu C."/>
            <person name="Tian Q."/>
            <person name="Mei H."/>
            <person name="Zhang T."/>
            <person name="Gao T."/>
            <person name="Zhang H."/>
        </authorList>
    </citation>
    <scope>NUCLEOTIDE SEQUENCE</scope>
    <source>
        <strain evidence="1">G02</strain>
    </source>
</reference>
<proteinExistence type="predicted"/>
<accession>A0AAW2VNW5</accession>
<dbReference type="AlphaFoldDB" id="A0AAW2VNW5"/>